<sequence length="234" mass="25544">MSSSRLPRPRTTSATPKAKATPASASTSTPSRPERKLAAPPTLRTKVSASKLKSSAKSPVTPPAKEIPPPPSQRTLSIKEQIALRRAEQQKKATSTRSAASDNWEEGSVAESSVNGPDEDILGRWSIRDTIDRAKSSGSIVLASRELTQIPTYLFETHLSMTPEPLKNAPPEVVEPEAPSKIKRSGNTTWYEQVDLTSLKVWDNELVEIQPEISLFGSLKIIDVRISLVLTELL</sequence>
<name>A0ACA9PDZ2_9GLOM</name>
<organism evidence="1 2">
    <name type="scientific">Acaulospora colombiana</name>
    <dbReference type="NCBI Taxonomy" id="27376"/>
    <lineage>
        <taxon>Eukaryota</taxon>
        <taxon>Fungi</taxon>
        <taxon>Fungi incertae sedis</taxon>
        <taxon>Mucoromycota</taxon>
        <taxon>Glomeromycotina</taxon>
        <taxon>Glomeromycetes</taxon>
        <taxon>Diversisporales</taxon>
        <taxon>Acaulosporaceae</taxon>
        <taxon>Acaulospora</taxon>
    </lineage>
</organism>
<dbReference type="Proteomes" id="UP000789525">
    <property type="component" value="Unassembled WGS sequence"/>
</dbReference>
<proteinExistence type="predicted"/>
<accession>A0ACA9PDZ2</accession>
<dbReference type="EMBL" id="CAJVPT010031408">
    <property type="protein sequence ID" value="CAG8697567.1"/>
    <property type="molecule type" value="Genomic_DNA"/>
</dbReference>
<keyword evidence="2" id="KW-1185">Reference proteome</keyword>
<evidence type="ECO:0000313" key="1">
    <source>
        <dbReference type="EMBL" id="CAG8697567.1"/>
    </source>
</evidence>
<gene>
    <name evidence="1" type="ORF">ACOLOM_LOCUS10092</name>
</gene>
<reference evidence="1" key="1">
    <citation type="submission" date="2021-06" db="EMBL/GenBank/DDBJ databases">
        <authorList>
            <person name="Kallberg Y."/>
            <person name="Tangrot J."/>
            <person name="Rosling A."/>
        </authorList>
    </citation>
    <scope>NUCLEOTIDE SEQUENCE</scope>
    <source>
        <strain evidence="1">CL356</strain>
    </source>
</reference>
<comment type="caution">
    <text evidence="1">The sequence shown here is derived from an EMBL/GenBank/DDBJ whole genome shotgun (WGS) entry which is preliminary data.</text>
</comment>
<protein>
    <submittedName>
        <fullName evidence="1">1195_t:CDS:1</fullName>
    </submittedName>
</protein>
<evidence type="ECO:0000313" key="2">
    <source>
        <dbReference type="Proteomes" id="UP000789525"/>
    </source>
</evidence>